<protein>
    <recommendedName>
        <fullName evidence="10">MATE efflux family protein</fullName>
    </recommendedName>
</protein>
<evidence type="ECO:0000256" key="1">
    <source>
        <dbReference type="ARBA" id="ARBA00004141"/>
    </source>
</evidence>
<name>A0A0A1TKK1_9HYPO</name>
<feature type="transmembrane region" description="Helical" evidence="7">
    <location>
        <begin position="413"/>
        <end position="434"/>
    </location>
</feature>
<dbReference type="Proteomes" id="UP000039046">
    <property type="component" value="Unassembled WGS sequence"/>
</dbReference>
<evidence type="ECO:0000256" key="6">
    <source>
        <dbReference type="SAM" id="MobiDB-lite"/>
    </source>
</evidence>
<accession>A0A0A1TKK1</accession>
<dbReference type="GO" id="GO:0015297">
    <property type="term" value="F:antiporter activity"/>
    <property type="evidence" value="ECO:0007669"/>
    <property type="project" value="InterPro"/>
</dbReference>
<feature type="transmembrane region" description="Helical" evidence="7">
    <location>
        <begin position="370"/>
        <end position="393"/>
    </location>
</feature>
<keyword evidence="4 7" id="KW-1133">Transmembrane helix</keyword>
<dbReference type="OrthoDB" id="2126698at2759"/>
<evidence type="ECO:0000256" key="5">
    <source>
        <dbReference type="ARBA" id="ARBA00023136"/>
    </source>
</evidence>
<evidence type="ECO:0000256" key="4">
    <source>
        <dbReference type="ARBA" id="ARBA00022989"/>
    </source>
</evidence>
<dbReference type="NCBIfam" id="TIGR00797">
    <property type="entry name" value="matE"/>
    <property type="match status" value="1"/>
</dbReference>
<dbReference type="GO" id="GO:1990961">
    <property type="term" value="P:xenobiotic detoxification by transmembrane export across the plasma membrane"/>
    <property type="evidence" value="ECO:0007669"/>
    <property type="project" value="InterPro"/>
</dbReference>
<comment type="similarity">
    <text evidence="2">Belongs to the multi antimicrobial extrusion (MATE) (TC 2.A.66.1) family.</text>
</comment>
<proteinExistence type="inferred from homology"/>
<reference evidence="8 9" key="1">
    <citation type="journal article" date="2015" name="Genome Announc.">
        <title>Draft Genome Sequence and Gene Annotation of the Entomopathogenic Fungus Verticillium hemipterigenum.</title>
        <authorList>
            <person name="Horn F."/>
            <person name="Habel A."/>
            <person name="Scharf D.H."/>
            <person name="Dworschak J."/>
            <person name="Brakhage A.A."/>
            <person name="Guthke R."/>
            <person name="Hertweck C."/>
            <person name="Linde J."/>
        </authorList>
    </citation>
    <scope>NUCLEOTIDE SEQUENCE [LARGE SCALE GENOMIC DNA]</scope>
</reference>
<feature type="transmembrane region" description="Helical" evidence="7">
    <location>
        <begin position="288"/>
        <end position="309"/>
    </location>
</feature>
<comment type="subcellular location">
    <subcellularLocation>
        <location evidence="1">Membrane</location>
        <topology evidence="1">Multi-pass membrane protein</topology>
    </subcellularLocation>
</comment>
<keyword evidence="3 7" id="KW-0812">Transmembrane</keyword>
<evidence type="ECO:0000313" key="8">
    <source>
        <dbReference type="EMBL" id="CEJ90437.1"/>
    </source>
</evidence>
<feature type="transmembrane region" description="Helical" evidence="7">
    <location>
        <begin position="79"/>
        <end position="97"/>
    </location>
</feature>
<dbReference type="InterPro" id="IPR045069">
    <property type="entry name" value="MATE_euk"/>
</dbReference>
<feature type="transmembrane region" description="Helical" evidence="7">
    <location>
        <begin position="219"/>
        <end position="238"/>
    </location>
</feature>
<keyword evidence="9" id="KW-1185">Reference proteome</keyword>
<organism evidence="8 9">
    <name type="scientific">[Torrubiella] hemipterigena</name>
    <dbReference type="NCBI Taxonomy" id="1531966"/>
    <lineage>
        <taxon>Eukaryota</taxon>
        <taxon>Fungi</taxon>
        <taxon>Dikarya</taxon>
        <taxon>Ascomycota</taxon>
        <taxon>Pezizomycotina</taxon>
        <taxon>Sordariomycetes</taxon>
        <taxon>Hypocreomycetidae</taxon>
        <taxon>Hypocreales</taxon>
        <taxon>Clavicipitaceae</taxon>
        <taxon>Clavicipitaceae incertae sedis</taxon>
        <taxon>'Torrubiella' clade</taxon>
    </lineage>
</organism>
<dbReference type="Pfam" id="PF01554">
    <property type="entry name" value="MatE"/>
    <property type="match status" value="2"/>
</dbReference>
<feature type="transmembrane region" description="Helical" evidence="7">
    <location>
        <begin position="244"/>
        <end position="268"/>
    </location>
</feature>
<evidence type="ECO:0000256" key="2">
    <source>
        <dbReference type="ARBA" id="ARBA00010199"/>
    </source>
</evidence>
<feature type="transmembrane region" description="Helical" evidence="7">
    <location>
        <begin position="446"/>
        <end position="465"/>
    </location>
</feature>
<feature type="transmembrane region" description="Helical" evidence="7">
    <location>
        <begin position="152"/>
        <end position="169"/>
    </location>
</feature>
<feature type="transmembrane region" description="Helical" evidence="7">
    <location>
        <begin position="109"/>
        <end position="132"/>
    </location>
</feature>
<dbReference type="HOGENOM" id="CLU_012893_1_2_1"/>
<dbReference type="AlphaFoldDB" id="A0A0A1TKK1"/>
<feature type="transmembrane region" description="Helical" evidence="7">
    <location>
        <begin position="329"/>
        <end position="349"/>
    </location>
</feature>
<feature type="transmembrane region" description="Helical" evidence="7">
    <location>
        <begin position="471"/>
        <end position="494"/>
    </location>
</feature>
<dbReference type="GO" id="GO:0016020">
    <property type="term" value="C:membrane"/>
    <property type="evidence" value="ECO:0007669"/>
    <property type="project" value="UniProtKB-SubCell"/>
</dbReference>
<evidence type="ECO:0000256" key="3">
    <source>
        <dbReference type="ARBA" id="ARBA00022692"/>
    </source>
</evidence>
<gene>
    <name evidence="8" type="ORF">VHEMI06225</name>
</gene>
<evidence type="ECO:0000313" key="9">
    <source>
        <dbReference type="Proteomes" id="UP000039046"/>
    </source>
</evidence>
<evidence type="ECO:0000256" key="7">
    <source>
        <dbReference type="SAM" id="Phobius"/>
    </source>
</evidence>
<dbReference type="STRING" id="1531966.A0A0A1TKK1"/>
<evidence type="ECO:0008006" key="10">
    <source>
        <dbReference type="Google" id="ProtNLM"/>
    </source>
</evidence>
<feature type="region of interest" description="Disordered" evidence="6">
    <location>
        <begin position="1"/>
        <end position="21"/>
    </location>
</feature>
<dbReference type="PANTHER" id="PTHR11206">
    <property type="entry name" value="MULTIDRUG RESISTANCE PROTEIN"/>
    <property type="match status" value="1"/>
</dbReference>
<dbReference type="GO" id="GO:0042910">
    <property type="term" value="F:xenobiotic transmembrane transporter activity"/>
    <property type="evidence" value="ECO:0007669"/>
    <property type="project" value="InterPro"/>
</dbReference>
<keyword evidence="5 7" id="KW-0472">Membrane</keyword>
<dbReference type="InterPro" id="IPR002528">
    <property type="entry name" value="MATE_fam"/>
</dbReference>
<sequence>MGVPSPKQASPPVSDLERGDERTPLLARYMSNEDTCVEETQGVAAAKDPSFTDALKDETVVEAWWTEVRVMASSSSNMAVTFFLQYSINFMSVFAAGRLGKVELGAVALANMTTGVTCLAPFLGLATALDTLCPQAFGDGRKHLVGLHCQRLTLLLFTCAVPVSIFWYMSEPLFASLLGNEETARLTCLYLRVMILSLPGTIVYETGKRMLQAQGMFRQTSYVLFITAPLNLIANWLLVWKLELGYIGAPLAVTFSRNLLALLLVLYIRYVNGSQCWGGFDKRAMTNWGPMVWLALPGMTMVLAEWGAFEIMTFLASRFGTDYLAAQSILGSSAAISFQIPFAMSVATSTRIANLIGAGLVDRAKLAARIAIIAFWLVSMVICALYISLRYYIPWVFTSESEVIELAARVMPIVGAMQLVDVVATGMNGLLRGVGKQSIGGPTNVFAYYVVSLPLSLWLMTSFGWKLEALWTGVTVALFLVIVIEGAFLLRVDWDAASAEAKKRNEAN</sequence>
<dbReference type="CDD" id="cd13132">
    <property type="entry name" value="MATE_eukaryotic"/>
    <property type="match status" value="1"/>
</dbReference>
<dbReference type="EMBL" id="CDHN01000003">
    <property type="protein sequence ID" value="CEJ90437.1"/>
    <property type="molecule type" value="Genomic_DNA"/>
</dbReference>